<feature type="region of interest" description="Disordered" evidence="1">
    <location>
        <begin position="186"/>
        <end position="221"/>
    </location>
</feature>
<organism evidence="3 4">
    <name type="scientific">Papaver atlanticum</name>
    <dbReference type="NCBI Taxonomy" id="357466"/>
    <lineage>
        <taxon>Eukaryota</taxon>
        <taxon>Viridiplantae</taxon>
        <taxon>Streptophyta</taxon>
        <taxon>Embryophyta</taxon>
        <taxon>Tracheophyta</taxon>
        <taxon>Spermatophyta</taxon>
        <taxon>Magnoliopsida</taxon>
        <taxon>Ranunculales</taxon>
        <taxon>Papaveraceae</taxon>
        <taxon>Papaveroideae</taxon>
        <taxon>Papaver</taxon>
    </lineage>
</organism>
<sequence>MEFDSIPNNVNFGRTTQNSGLVVDGEHKSKPIEFFGTLQEVIELDFLYRYRVVLFKCDWFDVTPGRTRIPKDYDLTCINTSTMWYKSEPFIFASQAQQVFYLDDYKHGANWKVAQKMHHRHIWDVPEMDINEVQTETEATIDEAYHQNKEGPVLLSTVQEDDNEATVLRRDDDVELEMLDADLVLAEEEEEEEEDETLFNYNNDVKEPEEIVPEEDDSDLE</sequence>
<dbReference type="Pfam" id="PF13952">
    <property type="entry name" value="DUF4216"/>
    <property type="match status" value="1"/>
</dbReference>
<feature type="compositionally biased region" description="Acidic residues" evidence="1">
    <location>
        <begin position="186"/>
        <end position="197"/>
    </location>
</feature>
<reference evidence="3" key="1">
    <citation type="submission" date="2022-04" db="EMBL/GenBank/DDBJ databases">
        <title>A functionally conserved STORR gene fusion in Papaver species that diverged 16.8 million years ago.</title>
        <authorList>
            <person name="Catania T."/>
        </authorList>
    </citation>
    <scope>NUCLEOTIDE SEQUENCE</scope>
    <source>
        <strain evidence="3">S-188037</strain>
    </source>
</reference>
<dbReference type="Proteomes" id="UP001202328">
    <property type="component" value="Unassembled WGS sequence"/>
</dbReference>
<evidence type="ECO:0000256" key="1">
    <source>
        <dbReference type="SAM" id="MobiDB-lite"/>
    </source>
</evidence>
<feature type="compositionally biased region" description="Acidic residues" evidence="1">
    <location>
        <begin position="210"/>
        <end position="221"/>
    </location>
</feature>
<dbReference type="InterPro" id="IPR025312">
    <property type="entry name" value="DUF4216"/>
</dbReference>
<evidence type="ECO:0000313" key="3">
    <source>
        <dbReference type="EMBL" id="KAI3912917.1"/>
    </source>
</evidence>
<dbReference type="PANTHER" id="PTHR48258:SF6">
    <property type="entry name" value="LEUCINE-RICH REPEAT DOMAIN, L DOMAIN-CONTAINING PROTEIN"/>
    <property type="match status" value="1"/>
</dbReference>
<dbReference type="EMBL" id="JAJJMB010009593">
    <property type="protein sequence ID" value="KAI3912917.1"/>
    <property type="molecule type" value="Genomic_DNA"/>
</dbReference>
<evidence type="ECO:0000259" key="2">
    <source>
        <dbReference type="Pfam" id="PF13952"/>
    </source>
</evidence>
<proteinExistence type="predicted"/>
<name>A0AAD4SL39_9MAGN</name>
<keyword evidence="4" id="KW-1185">Reference proteome</keyword>
<protein>
    <recommendedName>
        <fullName evidence="2">DUF4216 domain-containing protein</fullName>
    </recommendedName>
</protein>
<dbReference type="AlphaFoldDB" id="A0AAD4SL39"/>
<feature type="domain" description="DUF4216" evidence="2">
    <location>
        <begin position="42"/>
        <end position="113"/>
    </location>
</feature>
<accession>A0AAD4SL39</accession>
<gene>
    <name evidence="3" type="ORF">MKW98_008329</name>
</gene>
<evidence type="ECO:0000313" key="4">
    <source>
        <dbReference type="Proteomes" id="UP001202328"/>
    </source>
</evidence>
<dbReference type="PANTHER" id="PTHR48258">
    <property type="entry name" value="DUF4218 DOMAIN-CONTAINING PROTEIN-RELATED"/>
    <property type="match status" value="1"/>
</dbReference>
<comment type="caution">
    <text evidence="3">The sequence shown here is derived from an EMBL/GenBank/DDBJ whole genome shotgun (WGS) entry which is preliminary data.</text>
</comment>